<dbReference type="Proteomes" id="UP000004671">
    <property type="component" value="Chromosome"/>
</dbReference>
<reference evidence="4 5" key="1">
    <citation type="submission" date="2011-09" db="EMBL/GenBank/DDBJ databases">
        <title>The permanent draft genome of Caldithrix abyssi DSM 13497.</title>
        <authorList>
            <consortium name="US DOE Joint Genome Institute (JGI-PGF)"/>
            <person name="Lucas S."/>
            <person name="Han J."/>
            <person name="Lapidus A."/>
            <person name="Bruce D."/>
            <person name="Goodwin L."/>
            <person name="Pitluck S."/>
            <person name="Peters L."/>
            <person name="Kyrpides N."/>
            <person name="Mavromatis K."/>
            <person name="Ivanova N."/>
            <person name="Mikhailova N."/>
            <person name="Chertkov O."/>
            <person name="Detter J.C."/>
            <person name="Tapia R."/>
            <person name="Han C."/>
            <person name="Land M."/>
            <person name="Hauser L."/>
            <person name="Markowitz V."/>
            <person name="Cheng J.-F."/>
            <person name="Hugenholtz P."/>
            <person name="Woyke T."/>
            <person name="Wu D."/>
            <person name="Spring S."/>
            <person name="Brambilla E."/>
            <person name="Klenk H.-P."/>
            <person name="Eisen J.A."/>
        </authorList>
    </citation>
    <scope>NUCLEOTIDE SEQUENCE [LARGE SCALE GENOMIC DNA]</scope>
    <source>
        <strain evidence="4 5">DSM 13497</strain>
    </source>
</reference>
<dbReference type="Gene3D" id="2.60.40.1190">
    <property type="match status" value="1"/>
</dbReference>
<dbReference type="STRING" id="880073.Cabys_1963"/>
<dbReference type="Gene3D" id="2.60.40.4070">
    <property type="match status" value="1"/>
</dbReference>
<dbReference type="NCBIfam" id="TIGR04183">
    <property type="entry name" value="Por_Secre_tail"/>
    <property type="match status" value="1"/>
</dbReference>
<dbReference type="Proteomes" id="UP000183868">
    <property type="component" value="Chromosome"/>
</dbReference>
<dbReference type="InterPro" id="IPR008979">
    <property type="entry name" value="Galactose-bd-like_sf"/>
</dbReference>
<dbReference type="GO" id="GO:0016052">
    <property type="term" value="P:carbohydrate catabolic process"/>
    <property type="evidence" value="ECO:0007669"/>
    <property type="project" value="InterPro"/>
</dbReference>
<dbReference type="HOGENOM" id="CLU_335154_0_0_0"/>
<dbReference type="InterPro" id="IPR026444">
    <property type="entry name" value="Secre_tail"/>
</dbReference>
<dbReference type="InterPro" id="IPR013783">
    <property type="entry name" value="Ig-like_fold"/>
</dbReference>
<dbReference type="eggNOG" id="COG4409">
    <property type="taxonomic scope" value="Bacteria"/>
</dbReference>
<protein>
    <submittedName>
        <fullName evidence="3">Por secretion system C-terminal sorting domain-containing protein</fullName>
    </submittedName>
</protein>
<proteinExistence type="predicted"/>
<evidence type="ECO:0000313" key="3">
    <source>
        <dbReference type="EMBL" id="APF18712.1"/>
    </source>
</evidence>
<dbReference type="AlphaFoldDB" id="H1XTS5"/>
<dbReference type="Pfam" id="PF06452">
    <property type="entry name" value="CBM9_1"/>
    <property type="match status" value="1"/>
</dbReference>
<dbReference type="Pfam" id="PF18962">
    <property type="entry name" value="Por_Secre_tail"/>
    <property type="match status" value="1"/>
</dbReference>
<dbReference type="OrthoDB" id="9800887at2"/>
<feature type="domain" description="Secretion system C-terminal sorting" evidence="2">
    <location>
        <begin position="773"/>
        <end position="847"/>
    </location>
</feature>
<evidence type="ECO:0000313" key="4">
    <source>
        <dbReference type="EMBL" id="EHO42692.1"/>
    </source>
</evidence>
<dbReference type="InParanoid" id="H1XTS5"/>
<dbReference type="RefSeq" id="WP_006930047.1">
    <property type="nucleotide sequence ID" value="NZ_CM001402.1"/>
</dbReference>
<dbReference type="GO" id="GO:0030246">
    <property type="term" value="F:carbohydrate binding"/>
    <property type="evidence" value="ECO:0007669"/>
    <property type="project" value="InterPro"/>
</dbReference>
<dbReference type="SUPFAM" id="SSF49785">
    <property type="entry name" value="Galactose-binding domain-like"/>
    <property type="match status" value="2"/>
</dbReference>
<evidence type="ECO:0000313" key="5">
    <source>
        <dbReference type="Proteomes" id="UP000004671"/>
    </source>
</evidence>
<dbReference type="Gene3D" id="2.60.120.430">
    <property type="entry name" value="Galactose-binding lectin"/>
    <property type="match status" value="2"/>
</dbReference>
<dbReference type="PaxDb" id="880073-Calab_3086"/>
<dbReference type="Gene3D" id="2.60.40.10">
    <property type="entry name" value="Immunoglobulins"/>
    <property type="match status" value="1"/>
</dbReference>
<organism evidence="4 5">
    <name type="scientific">Caldithrix abyssi DSM 13497</name>
    <dbReference type="NCBI Taxonomy" id="880073"/>
    <lineage>
        <taxon>Bacteria</taxon>
        <taxon>Pseudomonadati</taxon>
        <taxon>Calditrichota</taxon>
        <taxon>Calditrichia</taxon>
        <taxon>Calditrichales</taxon>
        <taxon>Calditrichaceae</taxon>
        <taxon>Caldithrix</taxon>
    </lineage>
</organism>
<name>H1XTS5_CALAY</name>
<evidence type="ECO:0000259" key="2">
    <source>
        <dbReference type="Pfam" id="PF18962"/>
    </source>
</evidence>
<dbReference type="InterPro" id="IPR010502">
    <property type="entry name" value="Carb-bd_dom_fam9"/>
</dbReference>
<dbReference type="KEGG" id="caby:Cabys_1963"/>
<dbReference type="SUPFAM" id="SSF49344">
    <property type="entry name" value="CBD9-like"/>
    <property type="match status" value="1"/>
</dbReference>
<keyword evidence="5" id="KW-1185">Reference proteome</keyword>
<evidence type="ECO:0000313" key="6">
    <source>
        <dbReference type="Proteomes" id="UP000183868"/>
    </source>
</evidence>
<evidence type="ECO:0000259" key="1">
    <source>
        <dbReference type="Pfam" id="PF06452"/>
    </source>
</evidence>
<feature type="domain" description="Carbohydrate-binding" evidence="1">
    <location>
        <begin position="554"/>
        <end position="727"/>
    </location>
</feature>
<sequence length="851" mass="94861" precursor="true">MITYLRIVFLLIAVPLMLSAQYVINNFDTLPDSNYFSIYGNEGVNHTYLHLSLETTNVYEGAGALRVDWQNECYDMWGGWIGMTHTHPDSGQTYDFSPYTHLSIWYYNEVPQSKSGEVEFRIILNDAGPGTDEASGQYEIWISHHWILDNAPGWNQIEVKLEDVGMMSDQGFWNPGWGQAAEGNGILDLDKIKGWTLEFSQGNALYQQPDDTVSGVIILDDFKATGVAPMNLVFFNGKAVPSNVNMHTGWSGSVEVTQEDDAANQGTGCIKWNGGAAWDGVNFDLAQAKNLMNNWATDSLQLKIKAPAGTGDLTLVFWDTDEDTGKVDYAFQATFLLTESEMGYDGTWKSVKVALSDFNRFAGVWDNDLGQMVDGEFDSTRVAGFGIWSNGQDLSGTTIYLDDIWTGNPEFDFVPPAQVTGVAAATGDYYNLVYWTDVEGENGEVYNVYASEKPITDLSDPAVEVVATGIVEGEQNAVHELIFPLNDHPVTYYYAVECVDAAGNVGPAGISDAVTNTARGVPTIADHAPPNFAADGDFSEWENVMPWVLMPSQNNIAAGDFTGDDDLTATVWLAMDNDYLYVAADVADEVFSYDANLVNTWWTQDAFELFIGLWDQNGKPVHNSTPENSRGEEPDYKLIFLQDRYYNEYKNTYLGRGSDPELTPNDANYYFEEFGGRDWALEARIALDSIAFGNDQRFYPQRGMRIMFDLVFHDNDGSGWEGNLSWSPNNRDLAYLNQHEWTHTWIGDTTHTATAIEKDGGSVANSFSLKQNYPNPFNPLTTIEYSIPKTADVQLTVYNILGQKVAELVDQKQNAGFYRVTLNGHNLPSGVYFYELKAGSFEQVRKMLLVK</sequence>
<dbReference type="EMBL" id="CM001402">
    <property type="protein sequence ID" value="EHO42692.1"/>
    <property type="molecule type" value="Genomic_DNA"/>
</dbReference>
<dbReference type="GO" id="GO:0004553">
    <property type="term" value="F:hydrolase activity, hydrolyzing O-glycosyl compounds"/>
    <property type="evidence" value="ECO:0007669"/>
    <property type="project" value="InterPro"/>
</dbReference>
<dbReference type="EMBL" id="CP018099">
    <property type="protein sequence ID" value="APF18712.1"/>
    <property type="molecule type" value="Genomic_DNA"/>
</dbReference>
<reference evidence="3 6" key="2">
    <citation type="submission" date="2016-11" db="EMBL/GenBank/DDBJ databases">
        <title>Genomic analysis of Caldithrix abyssi and proposal of a novel bacterial phylum Caldithrichaeota.</title>
        <authorList>
            <person name="Kublanov I."/>
            <person name="Sigalova O."/>
            <person name="Gavrilov S."/>
            <person name="Lebedinsky A."/>
            <person name="Ivanova N."/>
            <person name="Daum C."/>
            <person name="Reddy T."/>
            <person name="Klenk H.P."/>
            <person name="Goker M."/>
            <person name="Reva O."/>
            <person name="Miroshnichenko M."/>
            <person name="Kyprides N."/>
            <person name="Woyke T."/>
            <person name="Gelfand M."/>
        </authorList>
    </citation>
    <scope>NUCLEOTIDE SEQUENCE [LARGE SCALE GENOMIC DNA]</scope>
    <source>
        <strain evidence="3 6">LF13</strain>
    </source>
</reference>
<accession>H1XTS5</accession>
<gene>
    <name evidence="3" type="ORF">Cabys_1963</name>
    <name evidence="4" type="ORF">Calab_3086</name>
</gene>